<dbReference type="InterPro" id="IPR013823">
    <property type="entry name" value="Ribosomal_bL12_C"/>
</dbReference>
<evidence type="ECO:0000313" key="6">
    <source>
        <dbReference type="EMBL" id="KAK9099147.1"/>
    </source>
</evidence>
<evidence type="ECO:0000256" key="3">
    <source>
        <dbReference type="SAM" id="MobiDB-lite"/>
    </source>
</evidence>
<dbReference type="GO" id="GO:0006412">
    <property type="term" value="P:translation"/>
    <property type="evidence" value="ECO:0007669"/>
    <property type="project" value="InterPro"/>
</dbReference>
<keyword evidence="4" id="KW-0812">Transmembrane</keyword>
<organism evidence="6 7">
    <name type="scientific">Stephania yunnanensis</name>
    <dbReference type="NCBI Taxonomy" id="152371"/>
    <lineage>
        <taxon>Eukaryota</taxon>
        <taxon>Viridiplantae</taxon>
        <taxon>Streptophyta</taxon>
        <taxon>Embryophyta</taxon>
        <taxon>Tracheophyta</taxon>
        <taxon>Spermatophyta</taxon>
        <taxon>Magnoliopsida</taxon>
        <taxon>Ranunculales</taxon>
        <taxon>Menispermaceae</taxon>
        <taxon>Menispermoideae</taxon>
        <taxon>Cissampelideae</taxon>
        <taxon>Stephania</taxon>
    </lineage>
</organism>
<dbReference type="EMBL" id="JBBNAF010000011">
    <property type="protein sequence ID" value="KAK9099147.1"/>
    <property type="molecule type" value="Genomic_DNA"/>
</dbReference>
<dbReference type="InterPro" id="IPR008930">
    <property type="entry name" value="Terpenoid_cyclase/PrenylTrfase"/>
</dbReference>
<dbReference type="GO" id="GO:0003729">
    <property type="term" value="F:mRNA binding"/>
    <property type="evidence" value="ECO:0007669"/>
    <property type="project" value="TreeGrafter"/>
</dbReference>
<dbReference type="Gene3D" id="3.30.1390.10">
    <property type="match status" value="1"/>
</dbReference>
<dbReference type="GO" id="GO:0003735">
    <property type="term" value="F:structural constituent of ribosome"/>
    <property type="evidence" value="ECO:0007669"/>
    <property type="project" value="InterPro"/>
</dbReference>
<dbReference type="InterPro" id="IPR014719">
    <property type="entry name" value="Ribosomal_bL12_C/ClpS-like"/>
</dbReference>
<gene>
    <name evidence="6" type="ORF">Syun_026192</name>
</gene>
<feature type="compositionally biased region" description="Basic and acidic residues" evidence="3">
    <location>
        <begin position="128"/>
        <end position="137"/>
    </location>
</feature>
<feature type="transmembrane region" description="Helical" evidence="4">
    <location>
        <begin position="346"/>
        <end position="367"/>
    </location>
</feature>
<dbReference type="CDD" id="cd00387">
    <property type="entry name" value="Ribosomal_L7_L12"/>
    <property type="match status" value="1"/>
</dbReference>
<dbReference type="PANTHER" id="PTHR45987">
    <property type="entry name" value="39S RIBOSOMAL PROTEIN L12"/>
    <property type="match status" value="1"/>
</dbReference>
<evidence type="ECO:0000313" key="7">
    <source>
        <dbReference type="Proteomes" id="UP001420932"/>
    </source>
</evidence>
<evidence type="ECO:0000256" key="1">
    <source>
        <dbReference type="ARBA" id="ARBA00022980"/>
    </source>
</evidence>
<keyword evidence="4" id="KW-1133">Transmembrane helix</keyword>
<keyword evidence="2" id="KW-0687">Ribonucleoprotein</keyword>
<keyword evidence="7" id="KW-1185">Reference proteome</keyword>
<reference evidence="6 7" key="1">
    <citation type="submission" date="2024-01" db="EMBL/GenBank/DDBJ databases">
        <title>Genome assemblies of Stephania.</title>
        <authorList>
            <person name="Yang L."/>
        </authorList>
    </citation>
    <scope>NUCLEOTIDE SEQUENCE [LARGE SCALE GENOMIC DNA]</scope>
    <source>
        <strain evidence="6">YNDBR</strain>
        <tissue evidence="6">Leaf</tissue>
    </source>
</reference>
<name>A0AAP0HVI5_9MAGN</name>
<feature type="transmembrane region" description="Helical" evidence="4">
    <location>
        <begin position="266"/>
        <end position="293"/>
    </location>
</feature>
<keyword evidence="1" id="KW-0689">Ribosomal protein</keyword>
<dbReference type="Proteomes" id="UP001420932">
    <property type="component" value="Unassembled WGS sequence"/>
</dbReference>
<feature type="region of interest" description="Disordered" evidence="3">
    <location>
        <begin position="105"/>
        <end position="163"/>
    </location>
</feature>
<dbReference type="InterPro" id="IPR023214">
    <property type="entry name" value="HAD_sf"/>
</dbReference>
<comment type="caution">
    <text evidence="6">The sequence shown here is derived from an EMBL/GenBank/DDBJ whole genome shotgun (WGS) entry which is preliminary data.</text>
</comment>
<proteinExistence type="predicted"/>
<sequence length="492" mass="54953">MKPINFCQCAMVAGFMELEMRGYIFMVFLDSFLPKITDGHGEDPNSEAFKLHLPRVEDYLWMAEDGMKMQGSNRSQPWDVAFSVQAILSTNSSYISSFLSHLISSTASSPPNPPRDLSLNNHRNPVPKLDRIGDRASRPHQARAPRLRDPLPPQDGPEKLRPGNIRPRLVRLFRSAAIAGPCESKAAEKTTFDLKLEKFDDAAKIKIIKEVRSFTDLGLKEAKELVEKRTNWTNRTNRKPCMIMGDVGEIVYYNLKLRHPTLDLSIIIYDLALLIQPMLMLGISVGVAFNVIFADWMVYVIGEDGILKELELAGFQYFGGPEDGGKKIELKPGFLMEHDESVSSEFLINLFPAFTYSFLSVGAVVIFDRYFNYYKIQGGCNGGRYHQCRYKGGGEGGGGGGGEFLIIQSEASYAGVVTVKGITYVLDVHASLFVEGITVVQDSIFIVSLGLWDTADMLVLLLLMESRMFLRFLLNSLLLVEGITVVQDSIFI</sequence>
<feature type="domain" description="Large ribosomal subunit protein bL12 C-terminal" evidence="5">
    <location>
        <begin position="192"/>
        <end position="228"/>
    </location>
</feature>
<evidence type="ECO:0000256" key="2">
    <source>
        <dbReference type="ARBA" id="ARBA00023274"/>
    </source>
</evidence>
<protein>
    <recommendedName>
        <fullName evidence="5">Large ribosomal subunit protein bL12 C-terminal domain-containing protein</fullName>
    </recommendedName>
</protein>
<dbReference type="Gene3D" id="3.40.50.1000">
    <property type="entry name" value="HAD superfamily/HAD-like"/>
    <property type="match status" value="1"/>
</dbReference>
<evidence type="ECO:0000256" key="4">
    <source>
        <dbReference type="SAM" id="Phobius"/>
    </source>
</evidence>
<accession>A0AAP0HVI5</accession>
<dbReference type="GO" id="GO:0005840">
    <property type="term" value="C:ribosome"/>
    <property type="evidence" value="ECO:0007669"/>
    <property type="project" value="UniProtKB-KW"/>
</dbReference>
<dbReference type="InterPro" id="IPR000206">
    <property type="entry name" value="Ribosomal_bL12"/>
</dbReference>
<dbReference type="Pfam" id="PF00542">
    <property type="entry name" value="Ribosomal_L12"/>
    <property type="match status" value="1"/>
</dbReference>
<dbReference type="Gene3D" id="1.50.10.20">
    <property type="match status" value="1"/>
</dbReference>
<dbReference type="AlphaFoldDB" id="A0AAP0HVI5"/>
<dbReference type="GO" id="GO:1990904">
    <property type="term" value="C:ribonucleoprotein complex"/>
    <property type="evidence" value="ECO:0007669"/>
    <property type="project" value="UniProtKB-KW"/>
</dbReference>
<keyword evidence="4" id="KW-0472">Membrane</keyword>
<dbReference type="SUPFAM" id="SSF54736">
    <property type="entry name" value="ClpS-like"/>
    <property type="match status" value="1"/>
</dbReference>
<dbReference type="SUPFAM" id="SSF48239">
    <property type="entry name" value="Terpenoid cyclases/Protein prenyltransferases"/>
    <property type="match status" value="1"/>
</dbReference>
<dbReference type="PANTHER" id="PTHR45987:SF11">
    <property type="entry name" value="OS07G0626100 PROTEIN"/>
    <property type="match status" value="1"/>
</dbReference>
<evidence type="ECO:0000259" key="5">
    <source>
        <dbReference type="Pfam" id="PF00542"/>
    </source>
</evidence>